<dbReference type="InterPro" id="IPR027417">
    <property type="entry name" value="P-loop_NTPase"/>
</dbReference>
<feature type="domain" description="ABC transporter" evidence="5">
    <location>
        <begin position="6"/>
        <end position="233"/>
    </location>
</feature>
<dbReference type="SUPFAM" id="SSF52540">
    <property type="entry name" value="P-loop containing nucleoside triphosphate hydrolases"/>
    <property type="match status" value="1"/>
</dbReference>
<dbReference type="HOGENOM" id="CLU_000604_1_11_7"/>
<dbReference type="PROSITE" id="PS50893">
    <property type="entry name" value="ABC_TRANSPORTER_2"/>
    <property type="match status" value="1"/>
</dbReference>
<reference evidence="6 7" key="1">
    <citation type="journal article" date="2013" name="J. Bacteriol.">
        <title>Roles of HynAB and Ech, the only two hydrogenases found in the model sulfate reducer Desulfovibrio gigas.</title>
        <authorList>
            <person name="Morais-Silva F.O."/>
            <person name="Santos C.I."/>
            <person name="Rodrigues R."/>
            <person name="Pereira I.A."/>
            <person name="Rodrigues-Pousada C."/>
        </authorList>
    </citation>
    <scope>NUCLEOTIDE SEQUENCE [LARGE SCALE GENOMIC DNA]</scope>
    <source>
        <strain evidence="7">ATCC 19364 / DSM 1382 / NCIMB 9332 / VKM B-1759</strain>
    </source>
</reference>
<evidence type="ECO:0000256" key="4">
    <source>
        <dbReference type="ARBA" id="ARBA00022840"/>
    </source>
</evidence>
<dbReference type="InterPro" id="IPR050153">
    <property type="entry name" value="Metal_Ion_Import_ABC"/>
</dbReference>
<evidence type="ECO:0000313" key="7">
    <source>
        <dbReference type="Proteomes" id="UP000016587"/>
    </source>
</evidence>
<evidence type="ECO:0000256" key="3">
    <source>
        <dbReference type="ARBA" id="ARBA00022741"/>
    </source>
</evidence>
<keyword evidence="2" id="KW-0813">Transport</keyword>
<organism evidence="6 7">
    <name type="scientific">Megalodesulfovibrio gigas (strain ATCC 19364 / DSM 1382 / NCIMB 9332 / VKM B-1759)</name>
    <name type="common">Desulfovibrio gigas</name>
    <dbReference type="NCBI Taxonomy" id="1121448"/>
    <lineage>
        <taxon>Bacteria</taxon>
        <taxon>Pseudomonadati</taxon>
        <taxon>Thermodesulfobacteriota</taxon>
        <taxon>Desulfovibrionia</taxon>
        <taxon>Desulfovibrionales</taxon>
        <taxon>Desulfovibrionaceae</taxon>
        <taxon>Megalodesulfovibrio</taxon>
    </lineage>
</organism>
<protein>
    <submittedName>
        <fullName evidence="6">Putative ABC transporter</fullName>
    </submittedName>
</protein>
<dbReference type="GO" id="GO:0005524">
    <property type="term" value="F:ATP binding"/>
    <property type="evidence" value="ECO:0007669"/>
    <property type="project" value="UniProtKB-KW"/>
</dbReference>
<evidence type="ECO:0000259" key="5">
    <source>
        <dbReference type="PROSITE" id="PS50893"/>
    </source>
</evidence>
<proteinExistence type="inferred from homology"/>
<dbReference type="Pfam" id="PF00005">
    <property type="entry name" value="ABC_tran"/>
    <property type="match status" value="1"/>
</dbReference>
<dbReference type="PATRIC" id="fig|1121448.10.peg.2868"/>
<dbReference type="InterPro" id="IPR017871">
    <property type="entry name" value="ABC_transporter-like_CS"/>
</dbReference>
<reference evidence="7" key="2">
    <citation type="submission" date="2013-07" db="EMBL/GenBank/DDBJ databases">
        <authorList>
            <person name="Morais-Silva F.O."/>
            <person name="Rezende A.M."/>
            <person name="Pimentel C."/>
            <person name="Resende D.M."/>
            <person name="Santos C.I."/>
            <person name="Clemente C."/>
            <person name="de Oliveira L.M."/>
            <person name="da Silva S.M."/>
            <person name="Costa D.A."/>
            <person name="Varela-Raposo A."/>
            <person name="Horacio E.C.A."/>
            <person name="Matos M."/>
            <person name="Flores O."/>
            <person name="Ruiz J.C."/>
            <person name="Rodrigues-Pousada C."/>
        </authorList>
    </citation>
    <scope>NUCLEOTIDE SEQUENCE [LARGE SCALE GENOMIC DNA]</scope>
    <source>
        <strain evidence="7">ATCC 19364 / DSM 1382 / NCIMB 9332 / VKM B-1759</strain>
    </source>
</reference>
<comment type="similarity">
    <text evidence="1">Belongs to the ABC transporter superfamily.</text>
</comment>
<sequence length="282" mass="29891">MPEPVIQLEHLSFAYNGDTILDDVSLTVDRGEFVVLLGPNGGGKTTLVKCLLGLLTPQRGTVRVLGHTPPLRPGAVGYVPQQTVVHKGLPITVEQVVQLGLRARSMSGAERKARALDALQRVGLTDCLHARFDELSGGQQQRALVARALAPRPGLLVFDEPTANIDPRGKHCLFELLGSLTGEATVLVVSHDLIAASAKVTRVAAVNRRILQASTEGGRSPLTPEMLALLYGTHDPDCPVDGYLAGIARMLHAPAHSAQAAQTTGLATPSLMPLSSRQDQPS</sequence>
<accession>T2GEU2</accession>
<dbReference type="SMART" id="SM00382">
    <property type="entry name" value="AAA"/>
    <property type="match status" value="1"/>
</dbReference>
<dbReference type="InterPro" id="IPR003439">
    <property type="entry name" value="ABC_transporter-like_ATP-bd"/>
</dbReference>
<dbReference type="Proteomes" id="UP000016587">
    <property type="component" value="Chromosome"/>
</dbReference>
<keyword evidence="4" id="KW-0067">ATP-binding</keyword>
<evidence type="ECO:0000256" key="2">
    <source>
        <dbReference type="ARBA" id="ARBA00022448"/>
    </source>
</evidence>
<keyword evidence="7" id="KW-1185">Reference proteome</keyword>
<dbReference type="Gene3D" id="3.40.50.300">
    <property type="entry name" value="P-loop containing nucleotide triphosphate hydrolases"/>
    <property type="match status" value="1"/>
</dbReference>
<keyword evidence="3" id="KW-0547">Nucleotide-binding</keyword>
<evidence type="ECO:0000313" key="6">
    <source>
        <dbReference type="EMBL" id="AGW14631.1"/>
    </source>
</evidence>
<name>T2GEU2_MEGG1</name>
<dbReference type="GO" id="GO:0016887">
    <property type="term" value="F:ATP hydrolysis activity"/>
    <property type="evidence" value="ECO:0007669"/>
    <property type="project" value="InterPro"/>
</dbReference>
<dbReference type="AlphaFoldDB" id="T2GEU2"/>
<evidence type="ECO:0000256" key="1">
    <source>
        <dbReference type="ARBA" id="ARBA00005417"/>
    </source>
</evidence>
<dbReference type="PROSITE" id="PS00211">
    <property type="entry name" value="ABC_TRANSPORTER_1"/>
    <property type="match status" value="1"/>
</dbReference>
<dbReference type="RefSeq" id="WP_021761683.1">
    <property type="nucleotide sequence ID" value="NC_022444.1"/>
</dbReference>
<dbReference type="InterPro" id="IPR003593">
    <property type="entry name" value="AAA+_ATPase"/>
</dbReference>
<dbReference type="PANTHER" id="PTHR42734:SF17">
    <property type="entry name" value="METAL TRANSPORT SYSTEM ATP-BINDING PROTEIN TM_0124-RELATED"/>
    <property type="match status" value="1"/>
</dbReference>
<dbReference type="CDD" id="cd03235">
    <property type="entry name" value="ABC_Metallic_Cations"/>
    <property type="match status" value="1"/>
</dbReference>
<dbReference type="OrthoDB" id="9809450at2"/>
<dbReference type="KEGG" id="dgg:DGI_2905"/>
<gene>
    <name evidence="6" type="ORF">DGI_2905</name>
</gene>
<dbReference type="EMBL" id="CP006585">
    <property type="protein sequence ID" value="AGW14631.1"/>
    <property type="molecule type" value="Genomic_DNA"/>
</dbReference>
<dbReference type="STRING" id="1121448.DGI_2905"/>
<dbReference type="PANTHER" id="PTHR42734">
    <property type="entry name" value="METAL TRANSPORT SYSTEM ATP-BINDING PROTEIN TM_0124-RELATED"/>
    <property type="match status" value="1"/>
</dbReference>
<dbReference type="eggNOG" id="COG1121">
    <property type="taxonomic scope" value="Bacteria"/>
</dbReference>